<proteinExistence type="inferred from homology"/>
<dbReference type="Proteomes" id="UP000291591">
    <property type="component" value="Unassembled WGS sequence"/>
</dbReference>
<comment type="caution">
    <text evidence="3">The sequence shown here is derived from an EMBL/GenBank/DDBJ whole genome shotgun (WGS) entry which is preliminary data.</text>
</comment>
<accession>A0A4Q7UUG5</accession>
<sequence>MTARRPSVVRIAALVPAVAVLLGAVVAGSASAAPQQDQQDGPTRSYQVSATFSASGRPAVTYDPARVPVGANVSVAAQSENGTTITTLQVRGLRPNTVYGAHAHVANCGVTGDVAGPHFQFRPDLVQPSVDPAFANAQNEIWLDLTTDAEGAGRAQSTVAWVFPADRRAKSVVLHDMATMTAPGKAGTAGGRSACVDVKF</sequence>
<keyword evidence="4" id="KW-1185">Reference proteome</keyword>
<dbReference type="EMBL" id="SHKL01000001">
    <property type="protein sequence ID" value="RZT83659.1"/>
    <property type="molecule type" value="Genomic_DNA"/>
</dbReference>
<evidence type="ECO:0000256" key="1">
    <source>
        <dbReference type="ARBA" id="ARBA00010457"/>
    </source>
</evidence>
<keyword evidence="2" id="KW-0732">Signal</keyword>
<protein>
    <submittedName>
        <fullName evidence="3">Cu-Zn family superoxide dismutase</fullName>
    </submittedName>
</protein>
<dbReference type="OrthoDB" id="3297424at2"/>
<dbReference type="RefSeq" id="WP_130288377.1">
    <property type="nucleotide sequence ID" value="NZ_SHKL01000001.1"/>
</dbReference>
<gene>
    <name evidence="3" type="ORF">EV383_0470</name>
</gene>
<dbReference type="Gene3D" id="2.60.40.200">
    <property type="entry name" value="Superoxide dismutase, copper/zinc binding domain"/>
    <property type="match status" value="1"/>
</dbReference>
<dbReference type="SUPFAM" id="SSF49329">
    <property type="entry name" value="Cu,Zn superoxide dismutase-like"/>
    <property type="match status" value="1"/>
</dbReference>
<dbReference type="GO" id="GO:0046872">
    <property type="term" value="F:metal ion binding"/>
    <property type="evidence" value="ECO:0007669"/>
    <property type="project" value="InterPro"/>
</dbReference>
<evidence type="ECO:0000313" key="4">
    <source>
        <dbReference type="Proteomes" id="UP000291591"/>
    </source>
</evidence>
<name>A0A4Q7UUG5_PSEST</name>
<evidence type="ECO:0000256" key="2">
    <source>
        <dbReference type="SAM" id="SignalP"/>
    </source>
</evidence>
<dbReference type="GO" id="GO:0006801">
    <property type="term" value="P:superoxide metabolic process"/>
    <property type="evidence" value="ECO:0007669"/>
    <property type="project" value="InterPro"/>
</dbReference>
<dbReference type="InterPro" id="IPR036423">
    <property type="entry name" value="SOD-like_Cu/Zn_dom_sf"/>
</dbReference>
<evidence type="ECO:0000313" key="3">
    <source>
        <dbReference type="EMBL" id="RZT83659.1"/>
    </source>
</evidence>
<feature type="signal peptide" evidence="2">
    <location>
        <begin position="1"/>
        <end position="32"/>
    </location>
</feature>
<organism evidence="3 4">
    <name type="scientific">Pseudonocardia sediminis</name>
    <dbReference type="NCBI Taxonomy" id="1397368"/>
    <lineage>
        <taxon>Bacteria</taxon>
        <taxon>Bacillati</taxon>
        <taxon>Actinomycetota</taxon>
        <taxon>Actinomycetes</taxon>
        <taxon>Pseudonocardiales</taxon>
        <taxon>Pseudonocardiaceae</taxon>
        <taxon>Pseudonocardia</taxon>
    </lineage>
</organism>
<feature type="chain" id="PRO_5020485121" evidence="2">
    <location>
        <begin position="33"/>
        <end position="200"/>
    </location>
</feature>
<comment type="similarity">
    <text evidence="1">Belongs to the Cu-Zn superoxide dismutase family.</text>
</comment>
<reference evidence="3 4" key="1">
    <citation type="submission" date="2019-02" db="EMBL/GenBank/DDBJ databases">
        <title>Sequencing the genomes of 1000 actinobacteria strains.</title>
        <authorList>
            <person name="Klenk H.-P."/>
        </authorList>
    </citation>
    <scope>NUCLEOTIDE SEQUENCE [LARGE SCALE GENOMIC DNA]</scope>
    <source>
        <strain evidence="3 4">DSM 45779</strain>
    </source>
</reference>
<dbReference type="AlphaFoldDB" id="A0A4Q7UUG5"/>